<evidence type="ECO:0000256" key="6">
    <source>
        <dbReference type="ARBA" id="ARBA00022763"/>
    </source>
</evidence>
<evidence type="ECO:0000256" key="13">
    <source>
        <dbReference type="SAM" id="MobiDB-lite"/>
    </source>
</evidence>
<dbReference type="PANTHER" id="PTHR23328:SF0">
    <property type="entry name" value="RING-TYPE DOMAIN-CONTAINING PROTEIN"/>
    <property type="match status" value="1"/>
</dbReference>
<dbReference type="PANTHER" id="PTHR23328">
    <property type="entry name" value="RING-TYPE DOMAIN-CONTAINING PROTEIN"/>
    <property type="match status" value="1"/>
</dbReference>
<evidence type="ECO:0000313" key="15">
    <source>
        <dbReference type="Proteomes" id="UP000504635"/>
    </source>
</evidence>
<feature type="coiled-coil region" evidence="12">
    <location>
        <begin position="126"/>
        <end position="189"/>
    </location>
</feature>
<evidence type="ECO:0000256" key="9">
    <source>
        <dbReference type="ARBA" id="ARBA00022833"/>
    </source>
</evidence>
<dbReference type="OrthoDB" id="426657at2759"/>
<feature type="region of interest" description="Disordered" evidence="13">
    <location>
        <begin position="253"/>
        <end position="278"/>
    </location>
</feature>
<gene>
    <name evidence="16" type="primary">LOC115879814</name>
</gene>
<keyword evidence="15" id="KW-1185">Reference proteome</keyword>
<sequence>MAGKRAKLREKREKLNITNLKEVDILCPICRTIIIEPVLLPCNHAFCKQCFDGAMENTNLVCPLCRVRVGSWYRKAKKNGELVDKSFWDAIKIQYPREIQNKYNGIDNSIEEDKPLIRIAAPGEIRKEYELQLKQQKTEEAEIQKHRDIEEEKASKALIRQLKEEEEDLKRLEQERIRMDEELAKQLSKEQIPSTSKLTKKTTQKFEPSKGKFIKNNNMKLYNRSTDHDYQIKEKKEHIRRLEQEKLRLQKALSKEIQSPSTSKLSKNTPRKSGPMDSFVEKKSFKHYTLPKDQDILQINKNNGSTSRTVSPNNLSTKPYTCQVLYIDQSPTQRKSYIDANKKKSLYESLYENIYEKSLQYLAQHKRRSKETVSRDNSDVIDQECNFYFKPIDYEENSVQEPKNNLPLRVPCKKVNVTDKTDQGIIMPPCGNVVDIYTENASAFAKTLPVIKDNNKVEVSRLVPAPETNFYGFSNTDISSSLASCDNVSKWISNTTKSFFNNKARVKVTNFPTHEKEMAIDIKNHKIKREMERIQPSIVNNSLDSSNSVQRNSDFSHNPTKKMKCSNTNAKLPVVDKEIYVDIPKLKISITDAYSDKLMKCSNTNAKLPVVDKEIYVDIPKLKISMTDAYSDKLSPEIKTLNSNAVKERFNKESRRVDSFISTKQIQMQEESDFELAKKLQAEFDMIQTPLRTRRGTKRQITLDEMLLV</sequence>
<protein>
    <recommendedName>
        <fullName evidence="3">RING-type E3 ubiquitin transferase</fullName>
        <ecNumber evidence="3">2.3.2.27</ecNumber>
    </recommendedName>
</protein>
<evidence type="ECO:0000313" key="16">
    <source>
        <dbReference type="RefSeq" id="XP_030752708.1"/>
    </source>
</evidence>
<dbReference type="EC" id="2.3.2.27" evidence="3"/>
<evidence type="ECO:0000256" key="4">
    <source>
        <dbReference type="ARBA" id="ARBA00022679"/>
    </source>
</evidence>
<organism evidence="15 16">
    <name type="scientific">Sitophilus oryzae</name>
    <name type="common">Rice weevil</name>
    <name type="synonym">Curculio oryzae</name>
    <dbReference type="NCBI Taxonomy" id="7048"/>
    <lineage>
        <taxon>Eukaryota</taxon>
        <taxon>Metazoa</taxon>
        <taxon>Ecdysozoa</taxon>
        <taxon>Arthropoda</taxon>
        <taxon>Hexapoda</taxon>
        <taxon>Insecta</taxon>
        <taxon>Pterygota</taxon>
        <taxon>Neoptera</taxon>
        <taxon>Endopterygota</taxon>
        <taxon>Coleoptera</taxon>
        <taxon>Polyphaga</taxon>
        <taxon>Cucujiformia</taxon>
        <taxon>Curculionidae</taxon>
        <taxon>Dryophthorinae</taxon>
        <taxon>Sitophilus</taxon>
    </lineage>
</organism>
<evidence type="ECO:0000256" key="7">
    <source>
        <dbReference type="ARBA" id="ARBA00022771"/>
    </source>
</evidence>
<dbReference type="GO" id="GO:0061630">
    <property type="term" value="F:ubiquitin protein ligase activity"/>
    <property type="evidence" value="ECO:0007669"/>
    <property type="project" value="UniProtKB-EC"/>
</dbReference>
<evidence type="ECO:0000256" key="10">
    <source>
        <dbReference type="ARBA" id="ARBA00023242"/>
    </source>
</evidence>
<reference evidence="16" key="1">
    <citation type="submission" date="2025-08" db="UniProtKB">
        <authorList>
            <consortium name="RefSeq"/>
        </authorList>
    </citation>
    <scope>IDENTIFICATION</scope>
    <source>
        <tissue evidence="16">Gonads</tissue>
    </source>
</reference>
<dbReference type="KEGG" id="soy:115879814"/>
<keyword evidence="9" id="KW-0862">Zinc</keyword>
<dbReference type="InterPro" id="IPR013083">
    <property type="entry name" value="Znf_RING/FYVE/PHD"/>
</dbReference>
<evidence type="ECO:0000259" key="14">
    <source>
        <dbReference type="PROSITE" id="PS50089"/>
    </source>
</evidence>
<accession>A0A6J2XME7</accession>
<dbReference type="GO" id="GO:0031491">
    <property type="term" value="F:nucleosome binding"/>
    <property type="evidence" value="ECO:0007669"/>
    <property type="project" value="TreeGrafter"/>
</dbReference>
<dbReference type="Pfam" id="PF00097">
    <property type="entry name" value="zf-C3HC4"/>
    <property type="match status" value="1"/>
</dbReference>
<keyword evidence="7 11" id="KW-0863">Zinc-finger</keyword>
<keyword evidence="6" id="KW-0227">DNA damage</keyword>
<dbReference type="Gene3D" id="3.30.40.10">
    <property type="entry name" value="Zinc/RING finger domain, C3HC4 (zinc finger)"/>
    <property type="match status" value="1"/>
</dbReference>
<comment type="subcellular location">
    <subcellularLocation>
        <location evidence="2">Nucleus</location>
    </subcellularLocation>
</comment>
<dbReference type="CDD" id="cd22249">
    <property type="entry name" value="UDM1_RNF168_RNF169-like"/>
    <property type="match status" value="1"/>
</dbReference>
<dbReference type="InParanoid" id="A0A6J2XME7"/>
<dbReference type="GO" id="GO:0005634">
    <property type="term" value="C:nucleus"/>
    <property type="evidence" value="ECO:0007669"/>
    <property type="project" value="UniProtKB-SubCell"/>
</dbReference>
<dbReference type="GO" id="GO:0006302">
    <property type="term" value="P:double-strand break repair"/>
    <property type="evidence" value="ECO:0007669"/>
    <property type="project" value="TreeGrafter"/>
</dbReference>
<keyword evidence="8" id="KW-0833">Ubl conjugation pathway</keyword>
<dbReference type="InterPro" id="IPR001841">
    <property type="entry name" value="Znf_RING"/>
</dbReference>
<dbReference type="GO" id="GO:0008270">
    <property type="term" value="F:zinc ion binding"/>
    <property type="evidence" value="ECO:0007669"/>
    <property type="project" value="UniProtKB-KW"/>
</dbReference>
<dbReference type="SUPFAM" id="SSF57850">
    <property type="entry name" value="RING/U-box"/>
    <property type="match status" value="1"/>
</dbReference>
<dbReference type="InterPro" id="IPR018957">
    <property type="entry name" value="Znf_C3HC4_RING-type"/>
</dbReference>
<feature type="compositionally biased region" description="Polar residues" evidence="13">
    <location>
        <begin position="541"/>
        <end position="558"/>
    </location>
</feature>
<dbReference type="GO" id="GO:0035861">
    <property type="term" value="C:site of double-strand break"/>
    <property type="evidence" value="ECO:0007669"/>
    <property type="project" value="TreeGrafter"/>
</dbReference>
<dbReference type="GeneID" id="115879814"/>
<evidence type="ECO:0000256" key="12">
    <source>
        <dbReference type="SAM" id="Coils"/>
    </source>
</evidence>
<dbReference type="SMART" id="SM00184">
    <property type="entry name" value="RING"/>
    <property type="match status" value="1"/>
</dbReference>
<feature type="region of interest" description="Disordered" evidence="13">
    <location>
        <begin position="541"/>
        <end position="564"/>
    </location>
</feature>
<comment type="catalytic activity">
    <reaction evidence="1">
        <text>S-ubiquitinyl-[E2 ubiquitin-conjugating enzyme]-L-cysteine + [acceptor protein]-L-lysine = [E2 ubiquitin-conjugating enzyme]-L-cysteine + N(6)-ubiquitinyl-[acceptor protein]-L-lysine.</text>
        <dbReference type="EC" id="2.3.2.27"/>
    </reaction>
</comment>
<dbReference type="AlphaFoldDB" id="A0A6J2XME7"/>
<keyword evidence="12" id="KW-0175">Coiled coil</keyword>
<evidence type="ECO:0000256" key="1">
    <source>
        <dbReference type="ARBA" id="ARBA00000900"/>
    </source>
</evidence>
<keyword evidence="5" id="KW-0479">Metal-binding</keyword>
<evidence type="ECO:0000256" key="11">
    <source>
        <dbReference type="PROSITE-ProRule" id="PRU00175"/>
    </source>
</evidence>
<evidence type="ECO:0000256" key="5">
    <source>
        <dbReference type="ARBA" id="ARBA00022723"/>
    </source>
</evidence>
<name>A0A6J2XME7_SITOR</name>
<evidence type="ECO:0000256" key="8">
    <source>
        <dbReference type="ARBA" id="ARBA00022786"/>
    </source>
</evidence>
<proteinExistence type="predicted"/>
<evidence type="ECO:0000256" key="2">
    <source>
        <dbReference type="ARBA" id="ARBA00004123"/>
    </source>
</evidence>
<dbReference type="RefSeq" id="XP_030752708.1">
    <property type="nucleotide sequence ID" value="XM_030896848.1"/>
</dbReference>
<feature type="compositionally biased region" description="Polar residues" evidence="13">
    <location>
        <begin position="256"/>
        <end position="268"/>
    </location>
</feature>
<keyword evidence="4" id="KW-0808">Transferase</keyword>
<keyword evidence="10" id="KW-0539">Nucleus</keyword>
<evidence type="ECO:0000256" key="3">
    <source>
        <dbReference type="ARBA" id="ARBA00012483"/>
    </source>
</evidence>
<feature type="domain" description="RING-type" evidence="14">
    <location>
        <begin position="27"/>
        <end position="66"/>
    </location>
</feature>
<dbReference type="PROSITE" id="PS50089">
    <property type="entry name" value="ZF_RING_2"/>
    <property type="match status" value="1"/>
</dbReference>
<dbReference type="Proteomes" id="UP000504635">
    <property type="component" value="Unplaced"/>
</dbReference>
<dbReference type="InterPro" id="IPR051657">
    <property type="entry name" value="RNF168/RNF169_E3_ubiq-ligase"/>
</dbReference>